<proteinExistence type="predicted"/>
<name>A0A1I5RKH3_9BACT</name>
<accession>A0A1I5RKH3</accession>
<dbReference type="AlphaFoldDB" id="A0A1I5RKH3"/>
<dbReference type="Proteomes" id="UP000199306">
    <property type="component" value="Unassembled WGS sequence"/>
</dbReference>
<sequence>MNFPYFLALDVVSSILAQKSSVSVPTNVITTDLIERPDWVFFEVKEKSEKMKTGSDQIVKLEHIYCVLIMCR</sequence>
<dbReference type="STRING" id="1079859.SAMN04515674_104123"/>
<dbReference type="RefSeq" id="WP_092015364.1">
    <property type="nucleotide sequence ID" value="NZ_FOXH01000004.1"/>
</dbReference>
<evidence type="ECO:0000313" key="2">
    <source>
        <dbReference type="Proteomes" id="UP000199306"/>
    </source>
</evidence>
<dbReference type="EMBL" id="FOXH01000004">
    <property type="protein sequence ID" value="SFP59038.1"/>
    <property type="molecule type" value="Genomic_DNA"/>
</dbReference>
<reference evidence="1 2" key="1">
    <citation type="submission" date="2016-10" db="EMBL/GenBank/DDBJ databases">
        <authorList>
            <person name="de Groot N.N."/>
        </authorList>
    </citation>
    <scope>NUCLEOTIDE SEQUENCE [LARGE SCALE GENOMIC DNA]</scope>
    <source>
        <strain evidence="2">E92,LMG 26720,CCM 7988</strain>
    </source>
</reference>
<evidence type="ECO:0000313" key="1">
    <source>
        <dbReference type="EMBL" id="SFP59038.1"/>
    </source>
</evidence>
<gene>
    <name evidence="1" type="ORF">SAMN04515674_104123</name>
</gene>
<keyword evidence="2" id="KW-1185">Reference proteome</keyword>
<protein>
    <submittedName>
        <fullName evidence="1">Uncharacterized protein</fullName>
    </submittedName>
</protein>
<organism evidence="1 2">
    <name type="scientific">Pseudarcicella hirudinis</name>
    <dbReference type="NCBI Taxonomy" id="1079859"/>
    <lineage>
        <taxon>Bacteria</taxon>
        <taxon>Pseudomonadati</taxon>
        <taxon>Bacteroidota</taxon>
        <taxon>Cytophagia</taxon>
        <taxon>Cytophagales</taxon>
        <taxon>Flectobacillaceae</taxon>
        <taxon>Pseudarcicella</taxon>
    </lineage>
</organism>